<evidence type="ECO:0000256" key="1">
    <source>
        <dbReference type="SAM" id="SignalP"/>
    </source>
</evidence>
<feature type="signal peptide" evidence="1">
    <location>
        <begin position="1"/>
        <end position="23"/>
    </location>
</feature>
<dbReference type="InterPro" id="IPR015943">
    <property type="entry name" value="WD40/YVTN_repeat-like_dom_sf"/>
</dbReference>
<dbReference type="PANTHER" id="PTHR43739:SF5">
    <property type="entry name" value="EXO-ALPHA-SIALIDASE"/>
    <property type="match status" value="1"/>
</dbReference>
<dbReference type="InterPro" id="IPR052025">
    <property type="entry name" value="Xyloglucanase_GH74"/>
</dbReference>
<feature type="chain" id="PRO_5046532452" description="Sortilin N-terminal domain-containing protein" evidence="1">
    <location>
        <begin position="24"/>
        <end position="781"/>
    </location>
</feature>
<gene>
    <name evidence="2" type="ORF">PEPS_30790</name>
</gene>
<dbReference type="PANTHER" id="PTHR43739">
    <property type="entry name" value="XYLOGLUCANASE (EUROFUNG)"/>
    <property type="match status" value="1"/>
</dbReference>
<keyword evidence="1" id="KW-0732">Signal</keyword>
<evidence type="ECO:0000313" key="2">
    <source>
        <dbReference type="EMBL" id="BDD00799.1"/>
    </source>
</evidence>
<dbReference type="Proteomes" id="UP001354989">
    <property type="component" value="Plasmid pPP1"/>
</dbReference>
<dbReference type="Gene3D" id="2.130.10.10">
    <property type="entry name" value="YVTN repeat-like/Quinoprotein amine dehydrogenase"/>
    <property type="match status" value="2"/>
</dbReference>
<dbReference type="RefSeq" id="WP_338398592.1">
    <property type="nucleotide sequence ID" value="NZ_AP025293.1"/>
</dbReference>
<protein>
    <recommendedName>
        <fullName evidence="4">Sortilin N-terminal domain-containing protein</fullName>
    </recommendedName>
</protein>
<sequence>MNVMYRLSGLMMALLLFISPLRAQWVSINPGAGGQVQDVVCDPSQKGTLYLASDMEGVYKTTDNGKHWHMTGKLVHNRVYSVAVSPQKSDHLFVGTLNGLQTSTDGGEHYQFVPQSYYKTYGAITVNPLNPQQIVAGFGWRDDYDFVHFFGQKKEGQPEILVSNDGGKSWNIQYLDQAELSDKNIWNIVFHPQRPQECYISTASGIYVSKDDLKTWTRLPSPDPSLVNRGLSISPNGKILYTVFANNDKNGFPYAMALAEGKWMKIATGRSLALKELQWWYPEVDPRSTGDVHQLILSLEGNRDGLFEGTIEWDGNELKTYDYNLIWQGTDGYDFGWDMADPNPRYVHYTPASWERAIWSTTNENMFEGVRMNDGTYQWNNKYCDPHYENMVTFKGKKYPTYSGRGTESTYTYDIVIDKNYVIQAQGDNGLMESWDYGKSWSNLAHRQDSMLNLSDVQAVAIAEINGQKAVVAQATGGYGGFAVDGKLYYKILNHYSPQDKWQFLGGGKDHVLGLPDGVYREINVDPQHPERLYAFSTNHGMYLIDNLSEAVNNPNYKAQKISNGIVDKVLTAKTISVDPNDENTLYFTGTSGLVGVYKGQKKGDEWKWERIYKGGNWESEVCAWGRQGRTMLVYEGQPCDLKQRGCDFVVELSEDGGENWKTVFTKAQAFALRADKNDAWYPVIKDDMVIQSKGGLMAYENRLLVNFYNHRHQNGIGLFMGTIHDDGTIDWEDISGDLHYLGVTSGRVYQRDGQDFYYISTPGAGAWYRPLPKRKLAGMK</sequence>
<keyword evidence="2" id="KW-0614">Plasmid</keyword>
<keyword evidence="3" id="KW-1185">Reference proteome</keyword>
<dbReference type="EMBL" id="AP025293">
    <property type="protein sequence ID" value="BDD00799.1"/>
    <property type="molecule type" value="Genomic_DNA"/>
</dbReference>
<evidence type="ECO:0000313" key="3">
    <source>
        <dbReference type="Proteomes" id="UP001354989"/>
    </source>
</evidence>
<dbReference type="SUPFAM" id="SSF110296">
    <property type="entry name" value="Oligoxyloglucan reducing end-specific cellobiohydrolase"/>
    <property type="match status" value="2"/>
</dbReference>
<name>A0ABM7VIJ3_9BACT</name>
<geneLocation type="plasmid" evidence="2 3">
    <name>pPP1</name>
</geneLocation>
<evidence type="ECO:0008006" key="4">
    <source>
        <dbReference type="Google" id="ProtNLM"/>
    </source>
</evidence>
<organism evidence="2 3">
    <name type="scientific">Persicobacter psychrovividus</name>
    <dbReference type="NCBI Taxonomy" id="387638"/>
    <lineage>
        <taxon>Bacteria</taxon>
        <taxon>Pseudomonadati</taxon>
        <taxon>Bacteroidota</taxon>
        <taxon>Cytophagia</taxon>
        <taxon>Cytophagales</taxon>
        <taxon>Persicobacteraceae</taxon>
        <taxon>Persicobacter</taxon>
    </lineage>
</organism>
<reference evidence="2 3" key="1">
    <citation type="submission" date="2021-12" db="EMBL/GenBank/DDBJ databases">
        <title>Genome sequencing of bacteria with rrn-lacking chromosome and rrn-plasmid.</title>
        <authorList>
            <person name="Anda M."/>
            <person name="Iwasaki W."/>
        </authorList>
    </citation>
    <scope>NUCLEOTIDE SEQUENCE [LARGE SCALE GENOMIC DNA]</scope>
    <source>
        <strain evidence="2 3">NBRC 101262</strain>
        <plasmid evidence="2 3">pPP1</plasmid>
    </source>
</reference>
<accession>A0ABM7VIJ3</accession>
<proteinExistence type="predicted"/>